<reference evidence="2" key="1">
    <citation type="journal article" date="2017" name="Parasit. Vectors">
        <title>Sialotranscriptomics of Rhipicephalus zambeziensis reveals intricate expression profiles of secretory proteins and suggests tight temporal transcriptional regulation during blood-feeding.</title>
        <authorList>
            <person name="de Castro M.H."/>
            <person name="de Klerk D."/>
            <person name="Pienaar R."/>
            <person name="Rees D.J.G."/>
            <person name="Mans B.J."/>
        </authorList>
    </citation>
    <scope>NUCLEOTIDE SEQUENCE</scope>
    <source>
        <tissue evidence="2">Salivary glands</tissue>
    </source>
</reference>
<dbReference type="EMBL" id="GFPF01008875">
    <property type="protein sequence ID" value="MAA20021.1"/>
    <property type="molecule type" value="Transcribed_RNA"/>
</dbReference>
<sequence>MPELTMSERRVLAAMLILVCTASMSASLSSQNRRSNAKCSNTYCMLNEDRRTSNDCSPPCQCVPLVEEGINTRQGNCTDPKSRV</sequence>
<feature type="chain" id="PRO_5013166567" description="8 kDa Amblyomma family member" evidence="1">
    <location>
        <begin position="28"/>
        <end position="84"/>
    </location>
</feature>
<proteinExistence type="predicted"/>
<protein>
    <recommendedName>
        <fullName evidence="3">8 kDa Amblyomma family member</fullName>
    </recommendedName>
</protein>
<accession>A0A224YZF1</accession>
<evidence type="ECO:0000256" key="1">
    <source>
        <dbReference type="SAM" id="SignalP"/>
    </source>
</evidence>
<keyword evidence="1" id="KW-0732">Signal</keyword>
<evidence type="ECO:0008006" key="3">
    <source>
        <dbReference type="Google" id="ProtNLM"/>
    </source>
</evidence>
<evidence type="ECO:0000313" key="2">
    <source>
        <dbReference type="EMBL" id="MAA20021.1"/>
    </source>
</evidence>
<dbReference type="AlphaFoldDB" id="A0A224YZF1"/>
<feature type="signal peptide" evidence="1">
    <location>
        <begin position="1"/>
        <end position="27"/>
    </location>
</feature>
<organism evidence="2">
    <name type="scientific">Rhipicephalus zambeziensis</name>
    <dbReference type="NCBI Taxonomy" id="60191"/>
    <lineage>
        <taxon>Eukaryota</taxon>
        <taxon>Metazoa</taxon>
        <taxon>Ecdysozoa</taxon>
        <taxon>Arthropoda</taxon>
        <taxon>Chelicerata</taxon>
        <taxon>Arachnida</taxon>
        <taxon>Acari</taxon>
        <taxon>Parasitiformes</taxon>
        <taxon>Ixodida</taxon>
        <taxon>Ixodoidea</taxon>
        <taxon>Ixodidae</taxon>
        <taxon>Rhipicephalinae</taxon>
        <taxon>Rhipicephalus</taxon>
        <taxon>Rhipicephalus</taxon>
    </lineage>
</organism>
<name>A0A224YZF1_9ACAR</name>